<name>A0AAN8K6D2_PATCE</name>
<dbReference type="AlphaFoldDB" id="A0AAN8K6D2"/>
<evidence type="ECO:0000256" key="1">
    <source>
        <dbReference type="SAM" id="MobiDB-lite"/>
    </source>
</evidence>
<protein>
    <submittedName>
        <fullName evidence="2">Uncharacterized protein</fullName>
    </submittedName>
</protein>
<evidence type="ECO:0000313" key="2">
    <source>
        <dbReference type="EMBL" id="KAK6190906.1"/>
    </source>
</evidence>
<proteinExistence type="predicted"/>
<feature type="region of interest" description="Disordered" evidence="1">
    <location>
        <begin position="169"/>
        <end position="218"/>
    </location>
</feature>
<organism evidence="2 3">
    <name type="scientific">Patella caerulea</name>
    <name type="common">Rayed Mediterranean limpet</name>
    <dbReference type="NCBI Taxonomy" id="87958"/>
    <lineage>
        <taxon>Eukaryota</taxon>
        <taxon>Metazoa</taxon>
        <taxon>Spiralia</taxon>
        <taxon>Lophotrochozoa</taxon>
        <taxon>Mollusca</taxon>
        <taxon>Gastropoda</taxon>
        <taxon>Patellogastropoda</taxon>
        <taxon>Patelloidea</taxon>
        <taxon>Patellidae</taxon>
        <taxon>Patella</taxon>
    </lineage>
</organism>
<gene>
    <name evidence="2" type="ORF">SNE40_002674</name>
</gene>
<dbReference type="EMBL" id="JAZGQO010000002">
    <property type="protein sequence ID" value="KAK6190906.1"/>
    <property type="molecule type" value="Genomic_DNA"/>
</dbReference>
<reference evidence="2 3" key="1">
    <citation type="submission" date="2024-01" db="EMBL/GenBank/DDBJ databases">
        <title>The genome of the rayed Mediterranean limpet Patella caerulea (Linnaeus, 1758).</title>
        <authorList>
            <person name="Anh-Thu Weber A."/>
            <person name="Halstead-Nussloch G."/>
        </authorList>
    </citation>
    <scope>NUCLEOTIDE SEQUENCE [LARGE SCALE GENOMIC DNA]</scope>
    <source>
        <strain evidence="2">AATW-2023a</strain>
        <tissue evidence="2">Whole specimen</tissue>
    </source>
</reference>
<accession>A0AAN8K6D2</accession>
<evidence type="ECO:0000313" key="3">
    <source>
        <dbReference type="Proteomes" id="UP001347796"/>
    </source>
</evidence>
<comment type="caution">
    <text evidence="2">The sequence shown here is derived from an EMBL/GenBank/DDBJ whole genome shotgun (WGS) entry which is preliminary data.</text>
</comment>
<keyword evidence="3" id="KW-1185">Reference proteome</keyword>
<dbReference type="Proteomes" id="UP001347796">
    <property type="component" value="Unassembled WGS sequence"/>
</dbReference>
<feature type="compositionally biased region" description="Basic and acidic residues" evidence="1">
    <location>
        <begin position="208"/>
        <end position="218"/>
    </location>
</feature>
<sequence>MSKLTRSNSNLNNKNNLANVFLKQRLAQFDREQKYSIYHIERNKSSTNHFLTQIKQCDNFITTGSLELLGKNKEKKVEEEEELEEIDCIDGPDKPPQTKPCKRISTSCSPVKIPDCLPIRHQHRTHNISTIKSEWIREGSRKKLSDFERGEMFLAKLREKERYLASLQQTTSDEDDDYNPLLRNAKSGISRLPGFKKGSNRPFSTGDRTNRSRKPSEHLAKKLDFEKEPKTQTVVKFPRVSETGQGPGVAWQDESPRGEDMMRVFLNIKMKLKPKPLHCRIDDFYGKLDEMKKKQDERMKSLPYYEKRRRWLLLTRGNDDGLSLEESDCIH</sequence>